<dbReference type="RefSeq" id="XP_020063934.1">
    <property type="nucleotide sequence ID" value="XM_020210259.1"/>
</dbReference>
<gene>
    <name evidence="7" type="ORF">CANTADRAFT_53839</name>
</gene>
<proteinExistence type="predicted"/>
<dbReference type="PANTHER" id="PTHR31069">
    <property type="entry name" value="OLEATE-ACTIVATED TRANSCRIPTION FACTOR 1-RELATED"/>
    <property type="match status" value="1"/>
</dbReference>
<dbReference type="SMART" id="SM00066">
    <property type="entry name" value="GAL4"/>
    <property type="match status" value="1"/>
</dbReference>
<dbReference type="OrthoDB" id="2943660at2759"/>
<dbReference type="GO" id="GO:0000978">
    <property type="term" value="F:RNA polymerase II cis-regulatory region sequence-specific DNA binding"/>
    <property type="evidence" value="ECO:0007669"/>
    <property type="project" value="TreeGrafter"/>
</dbReference>
<dbReference type="Proteomes" id="UP000094285">
    <property type="component" value="Unassembled WGS sequence"/>
</dbReference>
<keyword evidence="5" id="KW-0539">Nucleus</keyword>
<dbReference type="GO" id="GO:0000981">
    <property type="term" value="F:DNA-binding transcription factor activity, RNA polymerase II-specific"/>
    <property type="evidence" value="ECO:0007669"/>
    <property type="project" value="InterPro"/>
</dbReference>
<evidence type="ECO:0000259" key="6">
    <source>
        <dbReference type="PROSITE" id="PS50048"/>
    </source>
</evidence>
<dbReference type="GO" id="GO:0045944">
    <property type="term" value="P:positive regulation of transcription by RNA polymerase II"/>
    <property type="evidence" value="ECO:0007669"/>
    <property type="project" value="TreeGrafter"/>
</dbReference>
<dbReference type="CDD" id="cd00067">
    <property type="entry name" value="GAL4"/>
    <property type="match status" value="1"/>
</dbReference>
<evidence type="ECO:0000256" key="2">
    <source>
        <dbReference type="ARBA" id="ARBA00023015"/>
    </source>
</evidence>
<dbReference type="InterPro" id="IPR050675">
    <property type="entry name" value="OAF3"/>
</dbReference>
<evidence type="ECO:0000256" key="3">
    <source>
        <dbReference type="ARBA" id="ARBA00023125"/>
    </source>
</evidence>
<evidence type="ECO:0000313" key="8">
    <source>
        <dbReference type="Proteomes" id="UP000094285"/>
    </source>
</evidence>
<protein>
    <recommendedName>
        <fullName evidence="6">Zn(2)-C6 fungal-type domain-containing protein</fullName>
    </recommendedName>
</protein>
<dbReference type="PROSITE" id="PS00463">
    <property type="entry name" value="ZN2_CY6_FUNGAL_1"/>
    <property type="match status" value="1"/>
</dbReference>
<name>A0A1E4SHB4_9ASCO</name>
<dbReference type="EMBL" id="KV453913">
    <property type="protein sequence ID" value="ODV78812.1"/>
    <property type="molecule type" value="Genomic_DNA"/>
</dbReference>
<dbReference type="Pfam" id="PF00172">
    <property type="entry name" value="Zn_clus"/>
    <property type="match status" value="1"/>
</dbReference>
<dbReference type="InterPro" id="IPR036864">
    <property type="entry name" value="Zn2-C6_fun-type_DNA-bd_sf"/>
</dbReference>
<keyword evidence="1" id="KW-0479">Metal-binding</keyword>
<dbReference type="PANTHER" id="PTHR31069:SF12">
    <property type="entry name" value="TRANSCRIPTION FACTOR DOMAIN-CONTAINING PROTEIN"/>
    <property type="match status" value="1"/>
</dbReference>
<dbReference type="SUPFAM" id="SSF57701">
    <property type="entry name" value="Zn2/Cys6 DNA-binding domain"/>
    <property type="match status" value="1"/>
</dbReference>
<dbReference type="PROSITE" id="PS50048">
    <property type="entry name" value="ZN2_CY6_FUNGAL_2"/>
    <property type="match status" value="1"/>
</dbReference>
<dbReference type="CDD" id="cd12148">
    <property type="entry name" value="fungal_TF_MHR"/>
    <property type="match status" value="1"/>
</dbReference>
<keyword evidence="8" id="KW-1185">Reference proteome</keyword>
<dbReference type="GO" id="GO:0005634">
    <property type="term" value="C:nucleus"/>
    <property type="evidence" value="ECO:0007669"/>
    <property type="project" value="TreeGrafter"/>
</dbReference>
<dbReference type="GeneID" id="30984395"/>
<keyword evidence="4" id="KW-0804">Transcription</keyword>
<reference evidence="8" key="1">
    <citation type="submission" date="2016-05" db="EMBL/GenBank/DDBJ databases">
        <title>Comparative genomics of biotechnologically important yeasts.</title>
        <authorList>
            <consortium name="DOE Joint Genome Institute"/>
            <person name="Riley R."/>
            <person name="Haridas S."/>
            <person name="Wolfe K.H."/>
            <person name="Lopes M.R."/>
            <person name="Hittinger C.T."/>
            <person name="Goker M."/>
            <person name="Salamov A."/>
            <person name="Wisecaver J."/>
            <person name="Long T.M."/>
            <person name="Aerts A.L."/>
            <person name="Barry K."/>
            <person name="Choi C."/>
            <person name="Clum A."/>
            <person name="Coughlan A.Y."/>
            <person name="Deshpande S."/>
            <person name="Douglass A.P."/>
            <person name="Hanson S.J."/>
            <person name="Klenk H.-P."/>
            <person name="Labutti K."/>
            <person name="Lapidus A."/>
            <person name="Lindquist E."/>
            <person name="Lipzen A."/>
            <person name="Meier-Kolthoff J.P."/>
            <person name="Ohm R.A."/>
            <person name="Otillar R.P."/>
            <person name="Pangilinan J."/>
            <person name="Peng Y."/>
            <person name="Rokas A."/>
            <person name="Rosa C.A."/>
            <person name="Scheuner C."/>
            <person name="Sibirny A.A."/>
            <person name="Slot J.C."/>
            <person name="Stielow J.B."/>
            <person name="Sun H."/>
            <person name="Kurtzman C.P."/>
            <person name="Blackwell M."/>
            <person name="Grigoriev I.V."/>
            <person name="Jeffries T.W."/>
        </authorList>
    </citation>
    <scope>NUCLEOTIDE SEQUENCE [LARGE SCALE GENOMIC DNA]</scope>
    <source>
        <strain evidence="8">NRRL Y-17324</strain>
    </source>
</reference>
<feature type="domain" description="Zn(2)-C6 fungal-type" evidence="6">
    <location>
        <begin position="16"/>
        <end position="47"/>
    </location>
</feature>
<dbReference type="GO" id="GO:0008270">
    <property type="term" value="F:zinc ion binding"/>
    <property type="evidence" value="ECO:0007669"/>
    <property type="project" value="InterPro"/>
</dbReference>
<dbReference type="InterPro" id="IPR001138">
    <property type="entry name" value="Zn2Cys6_DnaBD"/>
</dbReference>
<dbReference type="Gene3D" id="4.10.240.10">
    <property type="entry name" value="Zn(2)-C6 fungal-type DNA-binding domain"/>
    <property type="match status" value="1"/>
</dbReference>
<keyword evidence="3" id="KW-0238">DNA-binding</keyword>
<dbReference type="SMART" id="SM00906">
    <property type="entry name" value="Fungal_trans"/>
    <property type="match status" value="1"/>
</dbReference>
<dbReference type="AlphaFoldDB" id="A0A1E4SHB4"/>
<evidence type="ECO:0000256" key="4">
    <source>
        <dbReference type="ARBA" id="ARBA00023163"/>
    </source>
</evidence>
<evidence type="ECO:0000256" key="5">
    <source>
        <dbReference type="ARBA" id="ARBA00023242"/>
    </source>
</evidence>
<dbReference type="Pfam" id="PF04082">
    <property type="entry name" value="Fungal_trans"/>
    <property type="match status" value="1"/>
</dbReference>
<dbReference type="GO" id="GO:0006351">
    <property type="term" value="P:DNA-templated transcription"/>
    <property type="evidence" value="ECO:0007669"/>
    <property type="project" value="InterPro"/>
</dbReference>
<sequence>MSESRQPKKRSRIALSCNYCKKRKVKCDRGTPCSSCVRYKVPSLCEYPEPKFADLSTSPGAAGQPAPGLKLELELLKEKIKTIEASLTNKEHQDPRTTQVSSNENSDAAKILVAVNPYASEYEVLNFYDGYTPIHIKDASRRMNFGPFAWLSLIKKDAGMLGIWRFMFSSKFDYVRKLKKEVIFSSMVTYKPLAQGAEDEVSDENDAEADFRERAIDRDGHNDLRTYDKDSQSKTIKPAVSKSDKQLQRSAMNRNAISLGLTLYEGQIDQELQLIEKIKIILPKKKVIWTLISKFFQTVYPYIPFIDEEDFKAEMVRLLGPESYEDKKLDDLTVEKRLDFAHLGILLILLRLTYVSLFSNKSAANETNLKSTDPSPKIQELKYLMLNPINIDTANMAQLCLDQFELLWKTNLVVLQCALFMRCYHMFSPEDGDGSDGGDSQIFNGMLTQMAYSIGLNREPDLFEDLAKDGRTNNLGRKIWYFLVMSDVAQAFKYGNPLSISNRYHDTKLPYFKPECSNIKDHKMEENVIEGFERMNHFCDKLIPLLEMCLDMKNPTKLAKVLEQVSEVEIYLSQNFPPLRKFAEPYHSEVWGYPASKVMACRKVLSAESFLLTIFFHIYLYYEKEKEYNFSFFYLKKIMSIACVELIPSFCPLVLNNSTNFGEAADMILNPIIESTIHRVSQLTMAILVRINALIFRLKHDSNHQENLRNDFQYKLRFAKLCKYSKVQEKLMKFCMVAMSRLSQRYYYAWRVTKANTFLLKLIMGEDFYKTVEKDKISLIPMNVDQLDELILIGETTLRKYCRKANIFHASISSKSQKSAGRGSIKNSTVPSIHSPYGHNSIGLTSNYPSSVDSASNSEIEEFHFIENADIDRLWLQMANMKNDNNNGYDPEVHDGNLGSASMVQGLANILPNPVLNPLNPLSPDSLNNQLKNSQNGPDDHLNFPMTSHDIFNNFAIDQLLGIDGVSDSW</sequence>
<evidence type="ECO:0000256" key="1">
    <source>
        <dbReference type="ARBA" id="ARBA00022723"/>
    </source>
</evidence>
<keyword evidence="2" id="KW-0805">Transcription regulation</keyword>
<dbReference type="InterPro" id="IPR007219">
    <property type="entry name" value="XnlR_reg_dom"/>
</dbReference>
<organism evidence="7 8">
    <name type="scientific">Suhomyces tanzawaensis NRRL Y-17324</name>
    <dbReference type="NCBI Taxonomy" id="984487"/>
    <lineage>
        <taxon>Eukaryota</taxon>
        <taxon>Fungi</taxon>
        <taxon>Dikarya</taxon>
        <taxon>Ascomycota</taxon>
        <taxon>Saccharomycotina</taxon>
        <taxon>Pichiomycetes</taxon>
        <taxon>Debaryomycetaceae</taxon>
        <taxon>Suhomyces</taxon>
    </lineage>
</organism>
<accession>A0A1E4SHB4</accession>
<evidence type="ECO:0000313" key="7">
    <source>
        <dbReference type="EMBL" id="ODV78812.1"/>
    </source>
</evidence>
<dbReference type="STRING" id="984487.A0A1E4SHB4"/>